<dbReference type="Gene3D" id="2.170.130.10">
    <property type="entry name" value="TonB-dependent receptor, plug domain"/>
    <property type="match status" value="1"/>
</dbReference>
<dbReference type="AlphaFoldDB" id="A0A1H4CTJ1"/>
<keyword evidence="1" id="KW-0812">Transmembrane</keyword>
<name>A0A1H4CTJ1_9BACT</name>
<dbReference type="InterPro" id="IPR000531">
    <property type="entry name" value="Beta-barrel_TonB"/>
</dbReference>
<evidence type="ECO:0000256" key="2">
    <source>
        <dbReference type="RuleBase" id="RU003357"/>
    </source>
</evidence>
<dbReference type="STRING" id="1033731.SAMN05444145_1057"/>
<dbReference type="Pfam" id="PF13620">
    <property type="entry name" value="CarboxypepD_reg"/>
    <property type="match status" value="1"/>
</dbReference>
<evidence type="ECO:0000313" key="6">
    <source>
        <dbReference type="Proteomes" id="UP000183253"/>
    </source>
</evidence>
<dbReference type="InterPro" id="IPR023997">
    <property type="entry name" value="TonB-dep_OMP_SusC/RagA_CS"/>
</dbReference>
<evidence type="ECO:0000256" key="1">
    <source>
        <dbReference type="PROSITE-ProRule" id="PRU01360"/>
    </source>
</evidence>
<dbReference type="NCBIfam" id="TIGR04057">
    <property type="entry name" value="SusC_RagA_signa"/>
    <property type="match status" value="1"/>
</dbReference>
<dbReference type="InterPro" id="IPR008969">
    <property type="entry name" value="CarboxyPept-like_regulatory"/>
</dbReference>
<dbReference type="GO" id="GO:0009279">
    <property type="term" value="C:cell outer membrane"/>
    <property type="evidence" value="ECO:0007669"/>
    <property type="project" value="UniProtKB-SubCell"/>
</dbReference>
<feature type="domain" description="TonB-dependent receptor-like beta-barrel" evidence="3">
    <location>
        <begin position="561"/>
        <end position="1146"/>
    </location>
</feature>
<dbReference type="InterPro" id="IPR039426">
    <property type="entry name" value="TonB-dep_rcpt-like"/>
</dbReference>
<dbReference type="InterPro" id="IPR012910">
    <property type="entry name" value="Plug_dom"/>
</dbReference>
<reference evidence="5 6" key="1">
    <citation type="submission" date="2016-10" db="EMBL/GenBank/DDBJ databases">
        <authorList>
            <person name="de Groot N.N."/>
        </authorList>
    </citation>
    <scope>NUCLEOTIDE SEQUENCE [LARGE SCALE GENOMIC DNA]</scope>
    <source>
        <strain evidence="5 6">DSM 25383</strain>
    </source>
</reference>
<gene>
    <name evidence="5" type="ORF">SAMN05444145_1057</name>
</gene>
<accession>A0A1H4CTJ1</accession>
<dbReference type="EMBL" id="FNRI01000005">
    <property type="protein sequence ID" value="SEA63676.1"/>
    <property type="molecule type" value="Genomic_DNA"/>
</dbReference>
<dbReference type="Pfam" id="PF00593">
    <property type="entry name" value="TonB_dep_Rec_b-barrel"/>
    <property type="match status" value="1"/>
</dbReference>
<keyword evidence="1" id="KW-0998">Cell outer membrane</keyword>
<keyword evidence="6" id="KW-1185">Reference proteome</keyword>
<keyword evidence="1 2" id="KW-0472">Membrane</keyword>
<dbReference type="Proteomes" id="UP000183253">
    <property type="component" value="Unassembled WGS sequence"/>
</dbReference>
<proteinExistence type="inferred from homology"/>
<evidence type="ECO:0000313" key="5">
    <source>
        <dbReference type="EMBL" id="SEA63676.1"/>
    </source>
</evidence>
<dbReference type="InterPro" id="IPR037066">
    <property type="entry name" value="Plug_dom_sf"/>
</dbReference>
<keyword evidence="1" id="KW-0813">Transport</keyword>
<evidence type="ECO:0000259" key="3">
    <source>
        <dbReference type="Pfam" id="PF00593"/>
    </source>
</evidence>
<dbReference type="PROSITE" id="PS52016">
    <property type="entry name" value="TONB_DEPENDENT_REC_3"/>
    <property type="match status" value="1"/>
</dbReference>
<comment type="subcellular location">
    <subcellularLocation>
        <location evidence="1">Cell outer membrane</location>
        <topology evidence="1">Multi-pass membrane protein</topology>
    </subcellularLocation>
</comment>
<dbReference type="SUPFAM" id="SSF56935">
    <property type="entry name" value="Porins"/>
    <property type="match status" value="1"/>
</dbReference>
<comment type="similarity">
    <text evidence="1 2">Belongs to the TonB-dependent receptor family.</text>
</comment>
<keyword evidence="1" id="KW-1134">Transmembrane beta strand</keyword>
<feature type="domain" description="TonB-dependent receptor plug" evidence="4">
    <location>
        <begin position="217"/>
        <end position="321"/>
    </location>
</feature>
<dbReference type="NCBIfam" id="TIGR04056">
    <property type="entry name" value="OMP_RagA_SusC"/>
    <property type="match status" value="1"/>
</dbReference>
<keyword evidence="2" id="KW-0798">TonB box</keyword>
<dbReference type="SUPFAM" id="SSF49464">
    <property type="entry name" value="Carboxypeptidase regulatory domain-like"/>
    <property type="match status" value="1"/>
</dbReference>
<organism evidence="5 6">
    <name type="scientific">Alistipes timonensis JC136</name>
    <dbReference type="NCBI Taxonomy" id="1033731"/>
    <lineage>
        <taxon>Bacteria</taxon>
        <taxon>Pseudomonadati</taxon>
        <taxon>Bacteroidota</taxon>
        <taxon>Bacteroidia</taxon>
        <taxon>Bacteroidales</taxon>
        <taxon>Rikenellaceae</taxon>
        <taxon>Alistipes</taxon>
    </lineage>
</organism>
<dbReference type="Pfam" id="PF07715">
    <property type="entry name" value="Plug"/>
    <property type="match status" value="1"/>
</dbReference>
<evidence type="ECO:0000259" key="4">
    <source>
        <dbReference type="Pfam" id="PF07715"/>
    </source>
</evidence>
<dbReference type="InterPro" id="IPR023996">
    <property type="entry name" value="TonB-dep_OMP_SusC/RagA"/>
</dbReference>
<dbReference type="Gene3D" id="2.60.40.1120">
    <property type="entry name" value="Carboxypeptidase-like, regulatory domain"/>
    <property type="match status" value="1"/>
</dbReference>
<protein>
    <submittedName>
        <fullName evidence="5">TonB-linked outer membrane protein, SusC/RagA family</fullName>
    </submittedName>
</protein>
<sequence length="1188" mass="132705">MKFFGQSDGSAPHKRRLPVKIMSLFIFLFVSVGGVSAANPPVTIHLKNVTVAELLRQIEAQGKYSFAYNNADIDLTRVVSVDAEAWPIERIVLKCIPDVLVNVERNKVILTPRRGAQVSPPRKISGKVADASGNPVVGATVLLKDGEAVRGTSSGSNGAFAFDSFSLSDKAALEVSFIGFDTYKAAVGARTFFDVVLTSAQQSIDEVVVVGYGVQKKANLTGAVATVSQKELKDRPVSNVGRALQGVIPNLNVTLSSGQPGAGASYNIRGTTSPNGGSPLILIDGVETYPDRINSNDIESITVLKDASSAAIYGARGAFGVILITTKSGRYNEKAEVSYNGYFSVSSPTTSTDYETRGYYSAKIADFFMMATQNTPYTSYTEADYKALWERRNDKTENPARPWVVTDNRNGRQQYVYLANFDWYNYLYDDSRPTWDHNINIKGGSKALSYMVSGRYYQQKGVNRLEPDMFKSYNFRVKLQAEIKPWLTIASNTKFFQSNYRYYGYEDEYNNFRKPTLHALASFVPVNPDGTAVSHTSMTQSSTHYVMDGYNAMMQKGKSFGNKKTQEITTTFEATFKLHRDFNVKADFSYTQGYLHNDYRSVNVQYSQYPGEVMTEPEGSFPNKYKEVVWDQNYYVADVYGTYNRTFAEKHNLTLIAGYNYEAKYFRDLTAANDGLLSEDLSDFNLAKGTTNFTLNGGRNEYAIMGLFYRAAYDYRGKYLFEVNGRYDGTSRFPRGKRYGFFPSFSAAYRISEEPFFEPLRKAVDNLKIRLSYGSLGNQQIGYYDFIQTVTTKGSMSDYSFDGTTLGQHATVSDPVSGNQTWEKVVSKNLGLDLNMFSNRLSLTADFYIRDTKGILGKGKSLPSIYGAGEPQVNSNNLRTKGYELVLGWRDSFELAGSTFSYGITGSFSDYTAKYTKCDNPSGLIGDPYVGKKYGEIWGYKVDGLFRTDEEAAEYASKVDLSTVAAGYYSATGAYGKGVRAGDIKYLDLNGDNIVNGGKGTLEDPGDRRVIGNSSPRYQYGATLNFSWYGFDVSVFMQGIGRLDWYPGADNLRFWGPYCRPYATFIPKNFMSRVWSEENPDAYFPRARAYTSLNSTQGTAYYTNDRYLQNLAYCRLKNLTIGYTIPRRLTSKVGIKECRIYFSGENLATWSALESDFLDPEQAAADSDKKSNVYPWCKTYSVGLNLTF</sequence>